<reference evidence="2" key="2">
    <citation type="submission" date="2019-01" db="EMBL/GenBank/DDBJ databases">
        <title>Genome sequence of Desulfonema ishimotonii strain Tokyo 01.</title>
        <authorList>
            <person name="Fukui M."/>
        </authorList>
    </citation>
    <scope>NUCLEOTIDE SEQUENCE [LARGE SCALE GENOMIC DNA]</scope>
    <source>
        <strain evidence="2">Tokyo 01</strain>
    </source>
</reference>
<evidence type="ECO:0000313" key="1">
    <source>
        <dbReference type="EMBL" id="GBC63668.1"/>
    </source>
</evidence>
<accession>A0A401G349</accession>
<name>A0A401G349_9BACT</name>
<protein>
    <submittedName>
        <fullName evidence="1">Uncharacterized protein</fullName>
    </submittedName>
</protein>
<organism evidence="1 2">
    <name type="scientific">Desulfonema ishimotonii</name>
    <dbReference type="NCBI Taxonomy" id="45657"/>
    <lineage>
        <taxon>Bacteria</taxon>
        <taxon>Pseudomonadati</taxon>
        <taxon>Thermodesulfobacteriota</taxon>
        <taxon>Desulfobacteria</taxon>
        <taxon>Desulfobacterales</taxon>
        <taxon>Desulfococcaceae</taxon>
        <taxon>Desulfonema</taxon>
    </lineage>
</organism>
<evidence type="ECO:0000313" key="2">
    <source>
        <dbReference type="Proteomes" id="UP000288096"/>
    </source>
</evidence>
<dbReference type="EMBL" id="BEXT01000001">
    <property type="protein sequence ID" value="GBC63668.1"/>
    <property type="molecule type" value="Genomic_DNA"/>
</dbReference>
<reference evidence="2" key="1">
    <citation type="submission" date="2017-11" db="EMBL/GenBank/DDBJ databases">
        <authorList>
            <person name="Watanabe M."/>
            <person name="Kojima H."/>
        </authorList>
    </citation>
    <scope>NUCLEOTIDE SEQUENCE [LARGE SCALE GENOMIC DNA]</scope>
    <source>
        <strain evidence="2">Tokyo 01</strain>
    </source>
</reference>
<dbReference type="Proteomes" id="UP000288096">
    <property type="component" value="Unassembled WGS sequence"/>
</dbReference>
<keyword evidence="2" id="KW-1185">Reference proteome</keyword>
<sequence length="329" mass="37662">MKEMKETEKQKRLEKVREKVRARIDEGRDPRIAHWQGALESLLVTVHDHLVAGEVITVESLKPDDIRQFRNLQITLDFSPFVNAVFLPPHLAEKFNPPEVAEDMGRSSEKSPSTKVVVSRLNDYNRILTAELSPAKPGIDIFDSGSLLGSYNYNTPEECISDLSKIIWIHLRDREVWQQADYINYTEGWFYRSACHNIPDLPINVNYSYIHHPVLIRLNTVAAIFKLMKATLLGMYADPDRIIAAANDARLSGAATEISREGLVRGDAEQKKALDLWLEDRLLSLLKLLQGYDIVNFNAFSESEQREFKTMFTRTMTDVLNKITEKISE</sequence>
<gene>
    <name evidence="1" type="ORF">DENIS_4666</name>
</gene>
<comment type="caution">
    <text evidence="1">The sequence shown here is derived from an EMBL/GenBank/DDBJ whole genome shotgun (WGS) entry which is preliminary data.</text>
</comment>
<proteinExistence type="predicted"/>
<dbReference type="AlphaFoldDB" id="A0A401G349"/>